<evidence type="ECO:0000313" key="2">
    <source>
        <dbReference type="Proteomes" id="UP000026962"/>
    </source>
</evidence>
<organism evidence="1">
    <name type="scientific">Oryza punctata</name>
    <name type="common">Red rice</name>
    <dbReference type="NCBI Taxonomy" id="4537"/>
    <lineage>
        <taxon>Eukaryota</taxon>
        <taxon>Viridiplantae</taxon>
        <taxon>Streptophyta</taxon>
        <taxon>Embryophyta</taxon>
        <taxon>Tracheophyta</taxon>
        <taxon>Spermatophyta</taxon>
        <taxon>Magnoliopsida</taxon>
        <taxon>Liliopsida</taxon>
        <taxon>Poales</taxon>
        <taxon>Poaceae</taxon>
        <taxon>BOP clade</taxon>
        <taxon>Oryzoideae</taxon>
        <taxon>Oryzeae</taxon>
        <taxon>Oryzinae</taxon>
        <taxon>Oryza</taxon>
    </lineage>
</organism>
<name>A0A0E0JKL3_ORYPU</name>
<dbReference type="Proteomes" id="UP000026962">
    <property type="component" value="Chromosome 1"/>
</dbReference>
<dbReference type="AlphaFoldDB" id="A0A0E0JKL3"/>
<protein>
    <submittedName>
        <fullName evidence="1">Uncharacterized protein</fullName>
    </submittedName>
</protein>
<reference evidence="1" key="1">
    <citation type="submission" date="2015-04" db="UniProtKB">
        <authorList>
            <consortium name="EnsemblPlants"/>
        </authorList>
    </citation>
    <scope>IDENTIFICATION</scope>
</reference>
<keyword evidence="2" id="KW-1185">Reference proteome</keyword>
<evidence type="ECO:0000313" key="1">
    <source>
        <dbReference type="EnsemblPlants" id="OPUNC01G21280.1"/>
    </source>
</evidence>
<dbReference type="Gramene" id="OPUNC01G21280.1">
    <property type="protein sequence ID" value="OPUNC01G21280.1"/>
    <property type="gene ID" value="OPUNC01G21280"/>
</dbReference>
<sequence>MSHLKLKSYNYGNQGEMKKIGEIELQPDPPCKWGGMCKWVCPSDGLGFAILEGELLHPVSVPPLTPLPRASQSPLHHNRAVVTDLLPKPVNLGFFNTVVSASRNQGCCRLPLLQPHRRRLGSVQAGRLELLPMPTLTFCHTPPLRHCTNGTEEGMP</sequence>
<proteinExistence type="predicted"/>
<dbReference type="EnsemblPlants" id="OPUNC01G21280.1">
    <property type="protein sequence ID" value="OPUNC01G21280.1"/>
    <property type="gene ID" value="OPUNC01G21280"/>
</dbReference>
<dbReference type="HOGENOM" id="CLU_1689539_0_0_1"/>
<reference evidence="1" key="2">
    <citation type="submission" date="2018-05" db="EMBL/GenBank/DDBJ databases">
        <title>OpunRS2 (Oryza punctata Reference Sequence Version 2).</title>
        <authorList>
            <person name="Zhang J."/>
            <person name="Kudrna D."/>
            <person name="Lee S."/>
            <person name="Talag J."/>
            <person name="Welchert J."/>
            <person name="Wing R.A."/>
        </authorList>
    </citation>
    <scope>NUCLEOTIDE SEQUENCE [LARGE SCALE GENOMIC DNA]</scope>
</reference>
<accession>A0A0E0JKL3</accession>